<dbReference type="PROSITE" id="PS51257">
    <property type="entry name" value="PROKAR_LIPOPROTEIN"/>
    <property type="match status" value="1"/>
</dbReference>
<evidence type="ECO:0000256" key="1">
    <source>
        <dbReference type="ARBA" id="ARBA00004196"/>
    </source>
</evidence>
<organism evidence="6 7">
    <name type="scientific">Candidatus Mediterraneibacter caccavium</name>
    <dbReference type="NCBI Taxonomy" id="2838661"/>
    <lineage>
        <taxon>Bacteria</taxon>
        <taxon>Bacillati</taxon>
        <taxon>Bacillota</taxon>
        <taxon>Clostridia</taxon>
        <taxon>Lachnospirales</taxon>
        <taxon>Lachnospiraceae</taxon>
        <taxon>Mediterraneibacter</taxon>
    </lineage>
</organism>
<evidence type="ECO:0000313" key="6">
    <source>
        <dbReference type="EMBL" id="HIX48537.1"/>
    </source>
</evidence>
<keyword evidence="3 4" id="KW-0732">Signal</keyword>
<evidence type="ECO:0000313" key="7">
    <source>
        <dbReference type="Proteomes" id="UP000824243"/>
    </source>
</evidence>
<gene>
    <name evidence="6" type="ORF">H9981_05950</name>
</gene>
<dbReference type="Gene3D" id="3.40.50.2300">
    <property type="match status" value="2"/>
</dbReference>
<reference evidence="6" key="2">
    <citation type="submission" date="2021-04" db="EMBL/GenBank/DDBJ databases">
        <authorList>
            <person name="Gilroy R."/>
        </authorList>
    </citation>
    <scope>NUCLEOTIDE SEQUENCE</scope>
    <source>
        <strain evidence="6">ChiSjej5B23-15282</strain>
    </source>
</reference>
<dbReference type="GO" id="GO:0030313">
    <property type="term" value="C:cell envelope"/>
    <property type="evidence" value="ECO:0007669"/>
    <property type="project" value="UniProtKB-SubCell"/>
</dbReference>
<dbReference type="InterPro" id="IPR025997">
    <property type="entry name" value="SBP_2_dom"/>
</dbReference>
<dbReference type="AlphaFoldDB" id="A0A9D1VXK0"/>
<dbReference type="EMBL" id="DXFA01000104">
    <property type="protein sequence ID" value="HIX48537.1"/>
    <property type="molecule type" value="Genomic_DNA"/>
</dbReference>
<evidence type="ECO:0000256" key="4">
    <source>
        <dbReference type="SAM" id="SignalP"/>
    </source>
</evidence>
<sequence length="420" mass="44710">MKKRLIAAVSLAVCTAMGVCACSGGDTDNVFTGEETKVPEWQPKLNMISPAVYGTVDDLDLEPGTYISVIGKMENSSYWKQVQEGVQQAADDINEKLGYTGDDKVKVLFNAPADSEDIDEQVNILDEEMSRYPDVIAIASIDEDASAVQFDLAIGNGIPVVAFDSRNSYQGIQCTCMTDNAQAAADGAAKLCGAIGDSGEVALIVQDSVSGNARERAEAFRQEIAEGHPGVSIVETIYMDQLDEMKRQAAAEELGVTSEELAAWTEAASGLGEGSDSDAEGETISEEAKTKLEDIDSVAGAMSDEEAAAYYLSKHPELKGCFGTNADAVTLGLETLRAMEKSEEIALVGFDAGKEQLEALESGEIDGLVVQNPFGMGYATVVAAARTILEIGNEAVVDTGYTWVDKENMEDGSVQMMLYE</sequence>
<dbReference type="InterPro" id="IPR028082">
    <property type="entry name" value="Peripla_BP_I"/>
</dbReference>
<protein>
    <submittedName>
        <fullName evidence="6">Substrate-binding domain-containing protein</fullName>
    </submittedName>
</protein>
<evidence type="ECO:0000256" key="3">
    <source>
        <dbReference type="ARBA" id="ARBA00022729"/>
    </source>
</evidence>
<dbReference type="Proteomes" id="UP000824243">
    <property type="component" value="Unassembled WGS sequence"/>
</dbReference>
<comment type="similarity">
    <text evidence="2">Belongs to the bacterial solute-binding protein 2 family.</text>
</comment>
<dbReference type="SUPFAM" id="SSF53822">
    <property type="entry name" value="Periplasmic binding protein-like I"/>
    <property type="match status" value="2"/>
</dbReference>
<feature type="domain" description="Periplasmic binding protein" evidence="5">
    <location>
        <begin position="68"/>
        <end position="253"/>
    </location>
</feature>
<dbReference type="Pfam" id="PF13407">
    <property type="entry name" value="Peripla_BP_4"/>
    <property type="match status" value="2"/>
</dbReference>
<accession>A0A9D1VXK0</accession>
<comment type="caution">
    <text evidence="6">The sequence shown here is derived from an EMBL/GenBank/DDBJ whole genome shotgun (WGS) entry which is preliminary data.</text>
</comment>
<dbReference type="PANTHER" id="PTHR46847">
    <property type="entry name" value="D-ALLOSE-BINDING PERIPLASMIC PROTEIN-RELATED"/>
    <property type="match status" value="1"/>
</dbReference>
<feature type="signal peptide" evidence="4">
    <location>
        <begin position="1"/>
        <end position="21"/>
    </location>
</feature>
<comment type="subcellular location">
    <subcellularLocation>
        <location evidence="1">Cell envelope</location>
    </subcellularLocation>
</comment>
<evidence type="ECO:0000259" key="5">
    <source>
        <dbReference type="Pfam" id="PF13407"/>
    </source>
</evidence>
<dbReference type="PANTHER" id="PTHR46847:SF1">
    <property type="entry name" value="D-ALLOSE-BINDING PERIPLASMIC PROTEIN-RELATED"/>
    <property type="match status" value="1"/>
</dbReference>
<evidence type="ECO:0000256" key="2">
    <source>
        <dbReference type="ARBA" id="ARBA00007639"/>
    </source>
</evidence>
<reference evidence="6" key="1">
    <citation type="journal article" date="2021" name="PeerJ">
        <title>Extensive microbial diversity within the chicken gut microbiome revealed by metagenomics and culture.</title>
        <authorList>
            <person name="Gilroy R."/>
            <person name="Ravi A."/>
            <person name="Getino M."/>
            <person name="Pursley I."/>
            <person name="Horton D.L."/>
            <person name="Alikhan N.F."/>
            <person name="Baker D."/>
            <person name="Gharbi K."/>
            <person name="Hall N."/>
            <person name="Watson M."/>
            <person name="Adriaenssens E.M."/>
            <person name="Foster-Nyarko E."/>
            <person name="Jarju S."/>
            <person name="Secka A."/>
            <person name="Antonio M."/>
            <person name="Oren A."/>
            <person name="Chaudhuri R.R."/>
            <person name="La Ragione R."/>
            <person name="Hildebrand F."/>
            <person name="Pallen M.J."/>
        </authorList>
    </citation>
    <scope>NUCLEOTIDE SEQUENCE</scope>
    <source>
        <strain evidence="6">ChiSjej5B23-15282</strain>
    </source>
</reference>
<dbReference type="GO" id="GO:0030246">
    <property type="term" value="F:carbohydrate binding"/>
    <property type="evidence" value="ECO:0007669"/>
    <property type="project" value="UniProtKB-ARBA"/>
</dbReference>
<feature type="chain" id="PRO_5038536108" evidence="4">
    <location>
        <begin position="22"/>
        <end position="420"/>
    </location>
</feature>
<name>A0A9D1VXK0_9FIRM</name>
<proteinExistence type="inferred from homology"/>
<feature type="domain" description="Periplasmic binding protein" evidence="5">
    <location>
        <begin position="307"/>
        <end position="386"/>
    </location>
</feature>